<dbReference type="EMBL" id="VSSQ01035263">
    <property type="protein sequence ID" value="MPM87447.1"/>
    <property type="molecule type" value="Genomic_DNA"/>
</dbReference>
<feature type="region of interest" description="Disordered" evidence="1">
    <location>
        <begin position="170"/>
        <end position="190"/>
    </location>
</feature>
<reference evidence="2" key="1">
    <citation type="submission" date="2019-08" db="EMBL/GenBank/DDBJ databases">
        <authorList>
            <person name="Kucharzyk K."/>
            <person name="Murdoch R.W."/>
            <person name="Higgins S."/>
            <person name="Loffler F."/>
        </authorList>
    </citation>
    <scope>NUCLEOTIDE SEQUENCE</scope>
</reference>
<proteinExistence type="predicted"/>
<protein>
    <submittedName>
        <fullName evidence="2">Uncharacterized protein</fullName>
    </submittedName>
</protein>
<sequence>MTERSRCSNSPFMLAPACSKPMSRVSRLTSLSAGGTSPLTMRWAKPSTTAVLPTPASPVRMGLFWRRRIRMSMTWRISSSRPTIGSILPERACSVRSTVNFFSASCLPIWAGAIALLSSPGWLLEPSRAPRCSSGEAATIRAKSSVSTSGLIRSNWREIPIRALRSEGVLSMPTSRGPERTWRSPNISEP</sequence>
<dbReference type="AntiFam" id="ANF00122">
    <property type="entry name" value="Shadow ORF (opposite clpB)"/>
</dbReference>
<evidence type="ECO:0000256" key="1">
    <source>
        <dbReference type="SAM" id="MobiDB-lite"/>
    </source>
</evidence>
<gene>
    <name evidence="2" type="ORF">SDC9_134543</name>
</gene>
<dbReference type="AlphaFoldDB" id="A0A645DDX7"/>
<name>A0A645DDX7_9ZZZZ</name>
<accession>A0A645DDX7</accession>
<evidence type="ECO:0000313" key="2">
    <source>
        <dbReference type="EMBL" id="MPM87447.1"/>
    </source>
</evidence>
<comment type="caution">
    <text evidence="2">The sequence shown here is derived from an EMBL/GenBank/DDBJ whole genome shotgun (WGS) entry which is preliminary data.</text>
</comment>
<organism evidence="2">
    <name type="scientific">bioreactor metagenome</name>
    <dbReference type="NCBI Taxonomy" id="1076179"/>
    <lineage>
        <taxon>unclassified sequences</taxon>
        <taxon>metagenomes</taxon>
        <taxon>ecological metagenomes</taxon>
    </lineage>
</organism>